<gene>
    <name evidence="1" type="ORF">H4S07_007004</name>
</gene>
<protein>
    <submittedName>
        <fullName evidence="1">Uncharacterized protein</fullName>
    </submittedName>
</protein>
<evidence type="ECO:0000313" key="2">
    <source>
        <dbReference type="Proteomes" id="UP001140096"/>
    </source>
</evidence>
<proteinExistence type="predicted"/>
<dbReference type="EMBL" id="JANBUP010004633">
    <property type="protein sequence ID" value="KAJ2793589.1"/>
    <property type="molecule type" value="Genomic_DNA"/>
</dbReference>
<organism evidence="1 2">
    <name type="scientific">Coemansia furcata</name>
    <dbReference type="NCBI Taxonomy" id="417177"/>
    <lineage>
        <taxon>Eukaryota</taxon>
        <taxon>Fungi</taxon>
        <taxon>Fungi incertae sedis</taxon>
        <taxon>Zoopagomycota</taxon>
        <taxon>Kickxellomycotina</taxon>
        <taxon>Kickxellomycetes</taxon>
        <taxon>Kickxellales</taxon>
        <taxon>Kickxellaceae</taxon>
        <taxon>Coemansia</taxon>
    </lineage>
</organism>
<dbReference type="Proteomes" id="UP001140096">
    <property type="component" value="Unassembled WGS sequence"/>
</dbReference>
<reference evidence="1" key="1">
    <citation type="submission" date="2022-07" db="EMBL/GenBank/DDBJ databases">
        <title>Phylogenomic reconstructions and comparative analyses of Kickxellomycotina fungi.</title>
        <authorList>
            <person name="Reynolds N.K."/>
            <person name="Stajich J.E."/>
            <person name="Barry K."/>
            <person name="Grigoriev I.V."/>
            <person name="Crous P."/>
            <person name="Smith M.E."/>
        </authorList>
    </citation>
    <scope>NUCLEOTIDE SEQUENCE</scope>
    <source>
        <strain evidence="1">CBS 102833</strain>
    </source>
</reference>
<comment type="caution">
    <text evidence="1">The sequence shown here is derived from an EMBL/GenBank/DDBJ whole genome shotgun (WGS) entry which is preliminary data.</text>
</comment>
<name>A0ACC1KRT1_9FUNG</name>
<accession>A0ACC1KRT1</accession>
<evidence type="ECO:0000313" key="1">
    <source>
        <dbReference type="EMBL" id="KAJ2793589.1"/>
    </source>
</evidence>
<keyword evidence="2" id="KW-1185">Reference proteome</keyword>
<sequence>MWIKITTYVQASELPVSDVIAQILAIFVFAFPEVYIPQLASCIASSSSTPAKVSFITAFRTVLVDKHLSSQCDAQIKLALPTVLASISDADINVRRLTLLALYTLIQTKLELVEDIIPSIQPALFQQTVIDKSVVREISMGPFKRKIDDGLEMRKVAYMCVQLLVRHMLPVVDGVALVDCVVRGIPDDPEVRVTVQHIVMDTASTFPNIYVERLDDIGQSIKEVREIKLHKSAVKQEVEKKENAIKVAVSIAAKLQPLAQQAQLTSGMFATMIADMSSPSNDNLYQYYKACTESSSK</sequence>